<dbReference type="InterPro" id="IPR057169">
    <property type="entry name" value="DUF7847"/>
</dbReference>
<feature type="transmembrane region" description="Helical" evidence="1">
    <location>
        <begin position="20"/>
        <end position="41"/>
    </location>
</feature>
<keyword evidence="1" id="KW-0472">Membrane</keyword>
<feature type="transmembrane region" description="Helical" evidence="1">
    <location>
        <begin position="163"/>
        <end position="183"/>
    </location>
</feature>
<sequence length="226" mass="23310">MVILGKRLLGTGLVTALPTPVVGTMEAVTGFVFVVLIRAYVGTIAASELTDTPVTVCGGLRRSVARAPALVGVVALVVLAAMLIPFVLSLPVVLLAGGLAAMSLETVGFPVIAAVGGVVFAVPFLLLVFKLWFAPEACVIGQYGPLESLRVSWRITGNYHSRFVLIVLIAVGSAISLSLPASLPELTTGLSPAPPVLDAISSSVGDFVSVLWASAYAHIYVQSVVS</sequence>
<dbReference type="EMBL" id="JACKXD010000003">
    <property type="protein sequence ID" value="MBB6646555.1"/>
    <property type="molecule type" value="Genomic_DNA"/>
</dbReference>
<dbReference type="AlphaFoldDB" id="A0A7J9SHW0"/>
<comment type="caution">
    <text evidence="3">The sequence shown here is derived from an EMBL/GenBank/DDBJ whole genome shotgun (WGS) entry which is preliminary data.</text>
</comment>
<name>A0A7J9SHW0_9EURY</name>
<accession>A0A7J9SHW0</accession>
<dbReference type="Pfam" id="PF25231">
    <property type="entry name" value="DUF7847"/>
    <property type="match status" value="1"/>
</dbReference>
<reference evidence="3 4" key="1">
    <citation type="submission" date="2020-08" db="EMBL/GenBank/DDBJ databases">
        <authorList>
            <person name="Seo M.-J."/>
        </authorList>
    </citation>
    <scope>NUCLEOTIDE SEQUENCE [LARGE SCALE GENOMIC DNA]</scope>
    <source>
        <strain evidence="3 4">MBLA0160</strain>
    </source>
</reference>
<organism evidence="3 4">
    <name type="scientific">Halobellus ruber</name>
    <dbReference type="NCBI Taxonomy" id="2761102"/>
    <lineage>
        <taxon>Archaea</taxon>
        <taxon>Methanobacteriati</taxon>
        <taxon>Methanobacteriota</taxon>
        <taxon>Stenosarchaea group</taxon>
        <taxon>Halobacteria</taxon>
        <taxon>Halobacteriales</taxon>
        <taxon>Haloferacaceae</taxon>
        <taxon>Halobellus</taxon>
    </lineage>
</organism>
<gene>
    <name evidence="3" type="ORF">H5V44_09680</name>
</gene>
<evidence type="ECO:0000256" key="1">
    <source>
        <dbReference type="SAM" id="Phobius"/>
    </source>
</evidence>
<feature type="transmembrane region" description="Helical" evidence="1">
    <location>
        <begin position="203"/>
        <end position="221"/>
    </location>
</feature>
<protein>
    <recommendedName>
        <fullName evidence="2">DUF7847 domain-containing protein</fullName>
    </recommendedName>
</protein>
<feature type="transmembrane region" description="Helical" evidence="1">
    <location>
        <begin position="69"/>
        <end position="95"/>
    </location>
</feature>
<evidence type="ECO:0000313" key="3">
    <source>
        <dbReference type="EMBL" id="MBB6646555.1"/>
    </source>
</evidence>
<keyword evidence="4" id="KW-1185">Reference proteome</keyword>
<dbReference type="Proteomes" id="UP000546257">
    <property type="component" value="Unassembled WGS sequence"/>
</dbReference>
<keyword evidence="1" id="KW-0812">Transmembrane</keyword>
<feature type="domain" description="DUF7847" evidence="2">
    <location>
        <begin position="12"/>
        <end position="213"/>
    </location>
</feature>
<evidence type="ECO:0000259" key="2">
    <source>
        <dbReference type="Pfam" id="PF25231"/>
    </source>
</evidence>
<evidence type="ECO:0000313" key="4">
    <source>
        <dbReference type="Proteomes" id="UP000546257"/>
    </source>
</evidence>
<keyword evidence="1" id="KW-1133">Transmembrane helix</keyword>
<proteinExistence type="predicted"/>
<feature type="transmembrane region" description="Helical" evidence="1">
    <location>
        <begin position="107"/>
        <end position="129"/>
    </location>
</feature>